<evidence type="ECO:0000259" key="7">
    <source>
        <dbReference type="PROSITE" id="PS51873"/>
    </source>
</evidence>
<keyword evidence="2" id="KW-0479">Metal-binding</keyword>
<evidence type="ECO:0000313" key="8">
    <source>
        <dbReference type="EMBL" id="CAG9334616.1"/>
    </source>
</evidence>
<accession>A0AAU9K9I0</accession>
<keyword evidence="1" id="KW-0808">Transferase</keyword>
<keyword evidence="9" id="KW-1185">Reference proteome</keyword>
<keyword evidence="3" id="KW-0677">Repeat</keyword>
<name>A0AAU9K9I0_9CILI</name>
<evidence type="ECO:0000256" key="1">
    <source>
        <dbReference type="ARBA" id="ARBA00022679"/>
    </source>
</evidence>
<dbReference type="GO" id="GO:0016740">
    <property type="term" value="F:transferase activity"/>
    <property type="evidence" value="ECO:0007669"/>
    <property type="project" value="UniProtKB-KW"/>
</dbReference>
<dbReference type="InterPro" id="IPR013083">
    <property type="entry name" value="Znf_RING/FYVE/PHD"/>
</dbReference>
<feature type="domain" description="RING-type" evidence="7">
    <location>
        <begin position="32"/>
        <end position="292"/>
    </location>
</feature>
<evidence type="ECO:0000256" key="2">
    <source>
        <dbReference type="ARBA" id="ARBA00022723"/>
    </source>
</evidence>
<evidence type="ECO:0000256" key="6">
    <source>
        <dbReference type="ARBA" id="ARBA00022833"/>
    </source>
</evidence>
<proteinExistence type="predicted"/>
<dbReference type="Proteomes" id="UP001162131">
    <property type="component" value="Unassembled WGS sequence"/>
</dbReference>
<dbReference type="AlphaFoldDB" id="A0AAU9K9I0"/>
<protein>
    <recommendedName>
        <fullName evidence="7">RING-type domain-containing protein</fullName>
    </recommendedName>
</protein>
<dbReference type="GO" id="GO:0008270">
    <property type="term" value="F:zinc ion binding"/>
    <property type="evidence" value="ECO:0007669"/>
    <property type="project" value="UniProtKB-KW"/>
</dbReference>
<dbReference type="SMART" id="SM00184">
    <property type="entry name" value="RING"/>
    <property type="match status" value="2"/>
</dbReference>
<dbReference type="PROSITE" id="PS51873">
    <property type="entry name" value="TRIAD"/>
    <property type="match status" value="1"/>
</dbReference>
<keyword evidence="5" id="KW-0833">Ubl conjugation pathway</keyword>
<keyword evidence="6" id="KW-0862">Zinc</keyword>
<dbReference type="InterPro" id="IPR001841">
    <property type="entry name" value="Znf_RING"/>
</dbReference>
<evidence type="ECO:0000256" key="4">
    <source>
        <dbReference type="ARBA" id="ARBA00022771"/>
    </source>
</evidence>
<evidence type="ECO:0000256" key="3">
    <source>
        <dbReference type="ARBA" id="ARBA00022737"/>
    </source>
</evidence>
<comment type="caution">
    <text evidence="8">The sequence shown here is derived from an EMBL/GenBank/DDBJ whole genome shotgun (WGS) entry which is preliminary data.</text>
</comment>
<keyword evidence="4" id="KW-0863">Zinc-finger</keyword>
<gene>
    <name evidence="8" type="ORF">BSTOLATCC_MIC61227</name>
</gene>
<dbReference type="InterPro" id="IPR044066">
    <property type="entry name" value="TRIAD_supradom"/>
</dbReference>
<organism evidence="8 9">
    <name type="scientific">Blepharisma stoltei</name>
    <dbReference type="NCBI Taxonomy" id="1481888"/>
    <lineage>
        <taxon>Eukaryota</taxon>
        <taxon>Sar</taxon>
        <taxon>Alveolata</taxon>
        <taxon>Ciliophora</taxon>
        <taxon>Postciliodesmatophora</taxon>
        <taxon>Heterotrichea</taxon>
        <taxon>Heterotrichida</taxon>
        <taxon>Blepharismidae</taxon>
        <taxon>Blepharisma</taxon>
    </lineage>
</organism>
<evidence type="ECO:0000313" key="9">
    <source>
        <dbReference type="Proteomes" id="UP001162131"/>
    </source>
</evidence>
<dbReference type="PROSITE" id="PS00518">
    <property type="entry name" value="ZF_RING_1"/>
    <property type="match status" value="1"/>
</dbReference>
<sequence>MTEEGSLFSSIGGLIKAGFKKTEKALSYVKDGIVNYGKCYMCKEQANCDIPCGHILCYRCLNFYIESQGIPNPEFVLCYICQKPIPLENIPIDYDVYPYEEEKIPVHDTWSLPSPKKWIINQEETKFTILELPEEEEEKPKDLFVSPLYDSSSSSSSSEGEDLPEEIAPFPINEIRVKECPFCEWSLEISTASRYEVCKNVECNRTFCPQCNQIPHPDKSCSKKDSERKVTVPYDPKCPICLAEFIKEEGCNFLWCPNTCAKTCFCLICGTHIARCEYFTHYTKSGPFGNTCNGNKD</sequence>
<dbReference type="SUPFAM" id="SSF57850">
    <property type="entry name" value="RING/U-box"/>
    <property type="match status" value="2"/>
</dbReference>
<dbReference type="EMBL" id="CAJZBQ010000058">
    <property type="protein sequence ID" value="CAG9334616.1"/>
    <property type="molecule type" value="Genomic_DNA"/>
</dbReference>
<evidence type="ECO:0000256" key="5">
    <source>
        <dbReference type="ARBA" id="ARBA00022786"/>
    </source>
</evidence>
<dbReference type="Gene3D" id="3.30.40.10">
    <property type="entry name" value="Zinc/RING finger domain, C3HC4 (zinc finger)"/>
    <property type="match status" value="1"/>
</dbReference>
<reference evidence="8" key="1">
    <citation type="submission" date="2021-09" db="EMBL/GenBank/DDBJ databases">
        <authorList>
            <consortium name="AG Swart"/>
            <person name="Singh M."/>
            <person name="Singh A."/>
            <person name="Seah K."/>
            <person name="Emmerich C."/>
        </authorList>
    </citation>
    <scope>NUCLEOTIDE SEQUENCE</scope>
    <source>
        <strain evidence="8">ATCC30299</strain>
    </source>
</reference>
<dbReference type="InterPro" id="IPR017907">
    <property type="entry name" value="Znf_RING_CS"/>
</dbReference>